<feature type="domain" description="Dual OB-containing" evidence="1">
    <location>
        <begin position="3"/>
        <end position="217"/>
    </location>
</feature>
<organism evidence="2 3">
    <name type="scientific">Mojavia pulchra JT2-VF2</name>
    <dbReference type="NCBI Taxonomy" id="287848"/>
    <lineage>
        <taxon>Bacteria</taxon>
        <taxon>Bacillati</taxon>
        <taxon>Cyanobacteriota</taxon>
        <taxon>Cyanophyceae</taxon>
        <taxon>Nostocales</taxon>
        <taxon>Nostocaceae</taxon>
    </lineage>
</organism>
<sequence length="229" mass="25587">MAQIICLANSWKLKERCIAGVNLATGQWLRPVSSLYPEDGRVPASIRLIQGKEPALLDILEIPLDKNGPDFGFESENLTIASGVWKRVGQAQCKDILQYCGNYSHVLHNSNKYVTVTYLQSLPLHKRRTLQLVYATELSVEAISKAQGGQKWQGTLLTNTGQQLTNAIITDPVFVKRLESGYRPQNPCLVTVSLSLPYLPSNDWEGDKPCWKLIAGIIELSDYDLILFK</sequence>
<evidence type="ECO:0000313" key="2">
    <source>
        <dbReference type="EMBL" id="MBW4561288.1"/>
    </source>
</evidence>
<dbReference type="AlphaFoldDB" id="A0A951UFM3"/>
<evidence type="ECO:0000313" key="3">
    <source>
        <dbReference type="Proteomes" id="UP000715781"/>
    </source>
</evidence>
<accession>A0A951UFM3</accession>
<reference evidence="2" key="2">
    <citation type="journal article" date="2022" name="Microbiol. Resour. Announc.">
        <title>Metagenome Sequencing to Explore Phylogenomics of Terrestrial Cyanobacteria.</title>
        <authorList>
            <person name="Ward R.D."/>
            <person name="Stajich J.E."/>
            <person name="Johansen J.R."/>
            <person name="Huntemann M."/>
            <person name="Clum A."/>
            <person name="Foster B."/>
            <person name="Foster B."/>
            <person name="Roux S."/>
            <person name="Palaniappan K."/>
            <person name="Varghese N."/>
            <person name="Mukherjee S."/>
            <person name="Reddy T.B.K."/>
            <person name="Daum C."/>
            <person name="Copeland A."/>
            <person name="Chen I.A."/>
            <person name="Ivanova N.N."/>
            <person name="Kyrpides N.C."/>
            <person name="Shapiro N."/>
            <person name="Eloe-Fadrosh E.A."/>
            <person name="Pietrasiak N."/>
        </authorList>
    </citation>
    <scope>NUCLEOTIDE SEQUENCE</scope>
    <source>
        <strain evidence="2">JT2-VF2</strain>
    </source>
</reference>
<comment type="caution">
    <text evidence="2">The sequence shown here is derived from an EMBL/GenBank/DDBJ whole genome shotgun (WGS) entry which is preliminary data.</text>
</comment>
<name>A0A951UFM3_9NOST</name>
<reference evidence="2" key="1">
    <citation type="submission" date="2021-05" db="EMBL/GenBank/DDBJ databases">
        <authorList>
            <person name="Pietrasiak N."/>
            <person name="Ward R."/>
            <person name="Stajich J.E."/>
            <person name="Kurbessoian T."/>
        </authorList>
    </citation>
    <scope>NUCLEOTIDE SEQUENCE</scope>
    <source>
        <strain evidence="2">JT2-VF2</strain>
    </source>
</reference>
<gene>
    <name evidence="2" type="ORF">KME32_09035</name>
</gene>
<evidence type="ECO:0000259" key="1">
    <source>
        <dbReference type="Pfam" id="PF22557"/>
    </source>
</evidence>
<dbReference type="InterPro" id="IPR054335">
    <property type="entry name" value="DuOB_dom"/>
</dbReference>
<protein>
    <recommendedName>
        <fullName evidence="1">Dual OB-containing domain-containing protein</fullName>
    </recommendedName>
</protein>
<dbReference type="EMBL" id="JAHHHN010000004">
    <property type="protein sequence ID" value="MBW4561288.1"/>
    <property type="molecule type" value="Genomic_DNA"/>
</dbReference>
<dbReference type="Proteomes" id="UP000715781">
    <property type="component" value="Unassembled WGS sequence"/>
</dbReference>
<proteinExistence type="predicted"/>
<dbReference type="Pfam" id="PF22557">
    <property type="entry name" value="DuOB"/>
    <property type="match status" value="1"/>
</dbReference>